<keyword evidence="5" id="KW-0808">Transferase</keyword>
<dbReference type="EC" id="2.7.13.3" evidence="3"/>
<keyword evidence="15" id="KW-1185">Reference proteome</keyword>
<dbReference type="SUPFAM" id="SSF158472">
    <property type="entry name" value="HAMP domain-like"/>
    <property type="match status" value="1"/>
</dbReference>
<keyword evidence="9" id="KW-0902">Two-component regulatory system</keyword>
<keyword evidence="11" id="KW-0472">Membrane</keyword>
<dbReference type="InterPro" id="IPR036890">
    <property type="entry name" value="HATPase_C_sf"/>
</dbReference>
<dbReference type="PANTHER" id="PTHR45436:SF5">
    <property type="entry name" value="SENSOR HISTIDINE KINASE TRCS"/>
    <property type="match status" value="1"/>
</dbReference>
<feature type="region of interest" description="Disordered" evidence="10">
    <location>
        <begin position="389"/>
        <end position="419"/>
    </location>
</feature>
<evidence type="ECO:0000259" key="13">
    <source>
        <dbReference type="PROSITE" id="PS50885"/>
    </source>
</evidence>
<dbReference type="AlphaFoldDB" id="A0A919GTK9"/>
<evidence type="ECO:0000256" key="1">
    <source>
        <dbReference type="ARBA" id="ARBA00000085"/>
    </source>
</evidence>
<keyword evidence="4" id="KW-0597">Phosphoprotein</keyword>
<gene>
    <name evidence="14" type="ORF">Sxan_08380</name>
</gene>
<dbReference type="Gene3D" id="3.30.565.10">
    <property type="entry name" value="Histidine kinase-like ATPase, C-terminal domain"/>
    <property type="match status" value="1"/>
</dbReference>
<evidence type="ECO:0000259" key="12">
    <source>
        <dbReference type="PROSITE" id="PS50109"/>
    </source>
</evidence>
<evidence type="ECO:0000256" key="7">
    <source>
        <dbReference type="ARBA" id="ARBA00022777"/>
    </source>
</evidence>
<protein>
    <recommendedName>
        <fullName evidence="3">histidine kinase</fullName>
        <ecNumber evidence="3">2.7.13.3</ecNumber>
    </recommendedName>
</protein>
<dbReference type="SMART" id="SM00387">
    <property type="entry name" value="HATPase_c"/>
    <property type="match status" value="1"/>
</dbReference>
<evidence type="ECO:0000256" key="9">
    <source>
        <dbReference type="ARBA" id="ARBA00023012"/>
    </source>
</evidence>
<reference evidence="14" key="1">
    <citation type="submission" date="2020-09" db="EMBL/GenBank/DDBJ databases">
        <title>Whole genome shotgun sequence of Streptomyces xanthophaeus NBRC 12829.</title>
        <authorList>
            <person name="Komaki H."/>
            <person name="Tamura T."/>
        </authorList>
    </citation>
    <scope>NUCLEOTIDE SEQUENCE</scope>
    <source>
        <strain evidence="14">NBRC 12829</strain>
    </source>
</reference>
<comment type="subcellular location">
    <subcellularLocation>
        <location evidence="2">Cell membrane</location>
    </subcellularLocation>
</comment>
<dbReference type="SMART" id="SM00304">
    <property type="entry name" value="HAMP"/>
    <property type="match status" value="1"/>
</dbReference>
<dbReference type="InterPro" id="IPR050428">
    <property type="entry name" value="TCS_sensor_his_kinase"/>
</dbReference>
<dbReference type="InterPro" id="IPR003661">
    <property type="entry name" value="HisK_dim/P_dom"/>
</dbReference>
<keyword evidence="8 11" id="KW-1133">Transmembrane helix</keyword>
<dbReference type="GO" id="GO:0005886">
    <property type="term" value="C:plasma membrane"/>
    <property type="evidence" value="ECO:0007669"/>
    <property type="project" value="UniProtKB-SubCell"/>
</dbReference>
<dbReference type="Gene3D" id="6.10.340.10">
    <property type="match status" value="1"/>
</dbReference>
<dbReference type="CDD" id="cd00082">
    <property type="entry name" value="HisKA"/>
    <property type="match status" value="1"/>
</dbReference>
<dbReference type="SUPFAM" id="SSF55874">
    <property type="entry name" value="ATPase domain of HSP90 chaperone/DNA topoisomerase II/histidine kinase"/>
    <property type="match status" value="1"/>
</dbReference>
<accession>A0A919GTK9</accession>
<evidence type="ECO:0000256" key="6">
    <source>
        <dbReference type="ARBA" id="ARBA00022692"/>
    </source>
</evidence>
<dbReference type="EMBL" id="BNEE01000004">
    <property type="protein sequence ID" value="GHI83474.1"/>
    <property type="molecule type" value="Genomic_DNA"/>
</dbReference>
<sequence>MGLRLKIGATIAATAATAVFITAVQVPLLLNDRERDTADDRLRFAERAYEDSGQTVFGAKVDRPDIPAPLREALAQGRRATHVEDGPDGRYVWAGTTVAGGHSLVMNTRVQPIIGELEEVMWKAGTMGVGVAGLIGVAVAARFGRRLRTSARTAERITGGELTARLPEGGRDEITALARAVNTMAETLGGRLQSEREVTSNIAHELRTPVAGLVAAAALLPDGKAEDMVKERVRRLRDLMEDVLEVARLDHGSEEADLRWVEAGGLARRAVRAAVEGRAAPGGAEPDVRVDVAADALVHTDPRRVERVLTNLVTNALRHGAPPVLVEVTGPVVRVRDHGPGFPGHLLSCGPQRFRTGAAGTGLGLGLTIATGQARLIGAELRFGNPDAGGAEAVLDLGAPPPPVEDVADSRPTEVTPRQ</sequence>
<dbReference type="RefSeq" id="WP_051858806.1">
    <property type="nucleotide sequence ID" value="NZ_BNEE01000004.1"/>
</dbReference>
<evidence type="ECO:0000256" key="2">
    <source>
        <dbReference type="ARBA" id="ARBA00004236"/>
    </source>
</evidence>
<comment type="catalytic activity">
    <reaction evidence="1">
        <text>ATP + protein L-histidine = ADP + protein N-phospho-L-histidine.</text>
        <dbReference type="EC" id="2.7.13.3"/>
    </reaction>
</comment>
<evidence type="ECO:0000313" key="14">
    <source>
        <dbReference type="EMBL" id="GHI83474.1"/>
    </source>
</evidence>
<dbReference type="Gene3D" id="1.10.287.130">
    <property type="match status" value="1"/>
</dbReference>
<evidence type="ECO:0000256" key="5">
    <source>
        <dbReference type="ARBA" id="ARBA00022679"/>
    </source>
</evidence>
<proteinExistence type="predicted"/>
<dbReference type="InterPro" id="IPR036097">
    <property type="entry name" value="HisK_dim/P_sf"/>
</dbReference>
<dbReference type="Pfam" id="PF00672">
    <property type="entry name" value="HAMP"/>
    <property type="match status" value="1"/>
</dbReference>
<dbReference type="GO" id="GO:0000155">
    <property type="term" value="F:phosphorelay sensor kinase activity"/>
    <property type="evidence" value="ECO:0007669"/>
    <property type="project" value="InterPro"/>
</dbReference>
<dbReference type="SUPFAM" id="SSF47384">
    <property type="entry name" value="Homodimeric domain of signal transducing histidine kinase"/>
    <property type="match status" value="1"/>
</dbReference>
<keyword evidence="7" id="KW-0418">Kinase</keyword>
<name>A0A919GTK9_9ACTN</name>
<feature type="domain" description="Histidine kinase" evidence="12">
    <location>
        <begin position="201"/>
        <end position="401"/>
    </location>
</feature>
<evidence type="ECO:0000313" key="15">
    <source>
        <dbReference type="Proteomes" id="UP000600026"/>
    </source>
</evidence>
<dbReference type="OrthoDB" id="5176662at2"/>
<evidence type="ECO:0000256" key="8">
    <source>
        <dbReference type="ARBA" id="ARBA00022989"/>
    </source>
</evidence>
<feature type="domain" description="HAMP" evidence="13">
    <location>
        <begin position="141"/>
        <end position="193"/>
    </location>
</feature>
<evidence type="ECO:0000256" key="10">
    <source>
        <dbReference type="SAM" id="MobiDB-lite"/>
    </source>
</evidence>
<evidence type="ECO:0000256" key="11">
    <source>
        <dbReference type="SAM" id="Phobius"/>
    </source>
</evidence>
<dbReference type="PANTHER" id="PTHR45436">
    <property type="entry name" value="SENSOR HISTIDINE KINASE YKOH"/>
    <property type="match status" value="1"/>
</dbReference>
<evidence type="ECO:0000256" key="3">
    <source>
        <dbReference type="ARBA" id="ARBA00012438"/>
    </source>
</evidence>
<dbReference type="InterPro" id="IPR003594">
    <property type="entry name" value="HATPase_dom"/>
</dbReference>
<keyword evidence="6 11" id="KW-0812">Transmembrane</keyword>
<dbReference type="Pfam" id="PF02518">
    <property type="entry name" value="HATPase_c"/>
    <property type="match status" value="1"/>
</dbReference>
<dbReference type="InterPro" id="IPR005467">
    <property type="entry name" value="His_kinase_dom"/>
</dbReference>
<dbReference type="PROSITE" id="PS50885">
    <property type="entry name" value="HAMP"/>
    <property type="match status" value="1"/>
</dbReference>
<dbReference type="Proteomes" id="UP000600026">
    <property type="component" value="Unassembled WGS sequence"/>
</dbReference>
<organism evidence="14 15">
    <name type="scientific">Streptomyces xanthophaeus</name>
    <dbReference type="NCBI Taxonomy" id="67385"/>
    <lineage>
        <taxon>Bacteria</taxon>
        <taxon>Bacillati</taxon>
        <taxon>Actinomycetota</taxon>
        <taxon>Actinomycetes</taxon>
        <taxon>Kitasatosporales</taxon>
        <taxon>Streptomycetaceae</taxon>
        <taxon>Streptomyces</taxon>
    </lineage>
</organism>
<feature type="transmembrane region" description="Helical" evidence="11">
    <location>
        <begin position="7"/>
        <end position="30"/>
    </location>
</feature>
<evidence type="ECO:0000256" key="4">
    <source>
        <dbReference type="ARBA" id="ARBA00022553"/>
    </source>
</evidence>
<dbReference type="SMART" id="SM00388">
    <property type="entry name" value="HisKA"/>
    <property type="match status" value="1"/>
</dbReference>
<comment type="caution">
    <text evidence="14">The sequence shown here is derived from an EMBL/GenBank/DDBJ whole genome shotgun (WGS) entry which is preliminary data.</text>
</comment>
<dbReference type="Pfam" id="PF00512">
    <property type="entry name" value="HisKA"/>
    <property type="match status" value="1"/>
</dbReference>
<dbReference type="PROSITE" id="PS50109">
    <property type="entry name" value="HIS_KIN"/>
    <property type="match status" value="1"/>
</dbReference>
<dbReference type="CDD" id="cd06225">
    <property type="entry name" value="HAMP"/>
    <property type="match status" value="1"/>
</dbReference>
<dbReference type="InterPro" id="IPR003660">
    <property type="entry name" value="HAMP_dom"/>
</dbReference>